<evidence type="ECO:0000256" key="1">
    <source>
        <dbReference type="SAM" id="Phobius"/>
    </source>
</evidence>
<keyword evidence="1" id="KW-0812">Transmembrane</keyword>
<gene>
    <name evidence="2" type="ORF">COCSUDRAFT_60472</name>
</gene>
<keyword evidence="3" id="KW-1185">Reference proteome</keyword>
<proteinExistence type="predicted"/>
<dbReference type="AlphaFoldDB" id="I0YIR1"/>
<accession>I0YIR1</accession>
<sequence length="123" mass="13904">MAAQPDLHRLMDGPDVSLMSYPNLGQIAGMLGKDASTPSSEAQAMLEAPSREFAGGLYFDGPAVFGSLVLLSLMIALAFGRVLGLDQYLTKRLKVWREERRERERWDIIEARKRLERSYDEEE</sequence>
<evidence type="ECO:0000313" key="2">
    <source>
        <dbReference type="EMBL" id="EIE18280.1"/>
    </source>
</evidence>
<dbReference type="KEGG" id="csl:COCSUDRAFT_60472"/>
<keyword evidence="1" id="KW-1133">Transmembrane helix</keyword>
<name>I0YIR1_COCSC</name>
<keyword evidence="1" id="KW-0472">Membrane</keyword>
<comment type="caution">
    <text evidence="2">The sequence shown here is derived from an EMBL/GenBank/DDBJ whole genome shotgun (WGS) entry which is preliminary data.</text>
</comment>
<dbReference type="OrthoDB" id="10391461at2759"/>
<feature type="transmembrane region" description="Helical" evidence="1">
    <location>
        <begin position="63"/>
        <end position="84"/>
    </location>
</feature>
<reference evidence="2 3" key="1">
    <citation type="journal article" date="2012" name="Genome Biol.">
        <title>The genome of the polar eukaryotic microalga coccomyxa subellipsoidea reveals traits of cold adaptation.</title>
        <authorList>
            <person name="Blanc G."/>
            <person name="Agarkova I."/>
            <person name="Grimwood J."/>
            <person name="Kuo A."/>
            <person name="Brueggeman A."/>
            <person name="Dunigan D."/>
            <person name="Gurnon J."/>
            <person name="Ladunga I."/>
            <person name="Lindquist E."/>
            <person name="Lucas S."/>
            <person name="Pangilinan J."/>
            <person name="Proschold T."/>
            <person name="Salamov A."/>
            <person name="Schmutz J."/>
            <person name="Weeks D."/>
            <person name="Yamada T."/>
            <person name="Claverie J.M."/>
            <person name="Grigoriev I."/>
            <person name="Van Etten J."/>
            <person name="Lomsadze A."/>
            <person name="Borodovsky M."/>
        </authorList>
    </citation>
    <scope>NUCLEOTIDE SEQUENCE [LARGE SCALE GENOMIC DNA]</scope>
    <source>
        <strain evidence="2 3">C-169</strain>
    </source>
</reference>
<dbReference type="GeneID" id="17036187"/>
<organism evidence="2 3">
    <name type="scientific">Coccomyxa subellipsoidea (strain C-169)</name>
    <name type="common">Green microalga</name>
    <dbReference type="NCBI Taxonomy" id="574566"/>
    <lineage>
        <taxon>Eukaryota</taxon>
        <taxon>Viridiplantae</taxon>
        <taxon>Chlorophyta</taxon>
        <taxon>core chlorophytes</taxon>
        <taxon>Trebouxiophyceae</taxon>
        <taxon>Trebouxiophyceae incertae sedis</taxon>
        <taxon>Coccomyxaceae</taxon>
        <taxon>Coccomyxa</taxon>
        <taxon>Coccomyxa subellipsoidea</taxon>
    </lineage>
</organism>
<protein>
    <submittedName>
        <fullName evidence="2">Uncharacterized protein</fullName>
    </submittedName>
</protein>
<evidence type="ECO:0000313" key="3">
    <source>
        <dbReference type="Proteomes" id="UP000007264"/>
    </source>
</evidence>
<dbReference type="RefSeq" id="XP_005642824.1">
    <property type="nucleotide sequence ID" value="XM_005642767.1"/>
</dbReference>
<dbReference type="EMBL" id="AGSI01000025">
    <property type="protein sequence ID" value="EIE18280.1"/>
    <property type="molecule type" value="Genomic_DNA"/>
</dbReference>
<dbReference type="Proteomes" id="UP000007264">
    <property type="component" value="Unassembled WGS sequence"/>
</dbReference>